<accession>A0A3L8PZW9</accession>
<comment type="caution">
    <text evidence="2">The sequence shown here is derived from an EMBL/GenBank/DDBJ whole genome shotgun (WGS) entry which is preliminary data.</text>
</comment>
<feature type="domain" description="Protein kinase" evidence="1">
    <location>
        <begin position="107"/>
        <end position="436"/>
    </location>
</feature>
<sequence>MFLTDEELFALMTLSTLSSLAKMIAMYPIHPKMSKFLIHAASQKTEILKNACQVLSENHPNWRETESTVFLQAYQTADLCKLTQGLDVLQQSQASVSIFENAYRIHQIRVKMNHKGVPTRLVKAEDPLMPYTYDYDPEKVFPHMRQPIGFKDISVNTQDAHYMKFKTRPLKIKRFRNCTEEEIQAQNSFTRMTYRAIQAALGNDGREDSCFAPGLLGVVKKGKTVLAVRGGVDLTSYIRLHGSLPLAPFEALTLQVAKLHDADIIHRDFKPENILVRDSVMEDGKVFWLPSIKLKVIDLNDSYIPKAQNLRNTCGTASYITQTLFWHRTREQQHSGLTANISSDNYALLLTIFYTVSSVFRTLPLEHEKNLMHWGAVERIFHKGILDEYQYARPDAKKTLMNIIDQYIKLKYRDTVVRFLTAPRQNHLPVSLHEVINWEADKKMRPVK</sequence>
<dbReference type="Proteomes" id="UP000281474">
    <property type="component" value="Unassembled WGS sequence"/>
</dbReference>
<dbReference type="GO" id="GO:0004672">
    <property type="term" value="F:protein kinase activity"/>
    <property type="evidence" value="ECO:0007669"/>
    <property type="project" value="InterPro"/>
</dbReference>
<dbReference type="AlphaFoldDB" id="A0A3L8PZW9"/>
<dbReference type="Gene3D" id="1.10.510.10">
    <property type="entry name" value="Transferase(Phosphotransferase) domain 1"/>
    <property type="match status" value="1"/>
</dbReference>
<keyword evidence="3" id="KW-1185">Reference proteome</keyword>
<dbReference type="SUPFAM" id="SSF56112">
    <property type="entry name" value="Protein kinase-like (PK-like)"/>
    <property type="match status" value="1"/>
</dbReference>
<protein>
    <recommendedName>
        <fullName evidence="1">Protein kinase domain-containing protein</fullName>
    </recommendedName>
</protein>
<dbReference type="PROSITE" id="PS00108">
    <property type="entry name" value="PROTEIN_KINASE_ST"/>
    <property type="match status" value="1"/>
</dbReference>
<dbReference type="InterPro" id="IPR000719">
    <property type="entry name" value="Prot_kinase_dom"/>
</dbReference>
<proteinExistence type="predicted"/>
<evidence type="ECO:0000313" key="2">
    <source>
        <dbReference type="EMBL" id="RLV60911.1"/>
    </source>
</evidence>
<name>A0A3L8PZW9_9GAMM</name>
<dbReference type="EMBL" id="QZEI01000010">
    <property type="protein sequence ID" value="RLV60911.1"/>
    <property type="molecule type" value="Genomic_DNA"/>
</dbReference>
<evidence type="ECO:0000313" key="3">
    <source>
        <dbReference type="Proteomes" id="UP000281474"/>
    </source>
</evidence>
<dbReference type="GO" id="GO:0005524">
    <property type="term" value="F:ATP binding"/>
    <property type="evidence" value="ECO:0007669"/>
    <property type="project" value="InterPro"/>
</dbReference>
<dbReference type="InterPro" id="IPR011009">
    <property type="entry name" value="Kinase-like_dom_sf"/>
</dbReference>
<reference evidence="2 3" key="1">
    <citation type="submission" date="2018-09" db="EMBL/GenBank/DDBJ databases">
        <title>Phylogeny of the Shewanellaceae, and recommendation for two new genera, Pseudoshewanella and Parashewanella.</title>
        <authorList>
            <person name="Wang G."/>
        </authorList>
    </citation>
    <scope>NUCLEOTIDE SEQUENCE [LARGE SCALE GENOMIC DNA]</scope>
    <source>
        <strain evidence="2 3">C51</strain>
    </source>
</reference>
<dbReference type="PROSITE" id="PS50011">
    <property type="entry name" value="PROTEIN_KINASE_DOM"/>
    <property type="match status" value="1"/>
</dbReference>
<gene>
    <name evidence="2" type="ORF">D5018_04525</name>
</gene>
<evidence type="ECO:0000259" key="1">
    <source>
        <dbReference type="PROSITE" id="PS50011"/>
    </source>
</evidence>
<organism evidence="2 3">
    <name type="scientific">Parashewanella curva</name>
    <dbReference type="NCBI Taxonomy" id="2338552"/>
    <lineage>
        <taxon>Bacteria</taxon>
        <taxon>Pseudomonadati</taxon>
        <taxon>Pseudomonadota</taxon>
        <taxon>Gammaproteobacteria</taxon>
        <taxon>Alteromonadales</taxon>
        <taxon>Shewanellaceae</taxon>
        <taxon>Parashewanella</taxon>
    </lineage>
</organism>
<dbReference type="InterPro" id="IPR008271">
    <property type="entry name" value="Ser/Thr_kinase_AS"/>
</dbReference>